<feature type="transmembrane region" description="Helical" evidence="8">
    <location>
        <begin position="220"/>
        <end position="240"/>
    </location>
</feature>
<dbReference type="EMBL" id="CP146256">
    <property type="protein sequence ID" value="XAH75780.1"/>
    <property type="molecule type" value="Genomic_DNA"/>
</dbReference>
<evidence type="ECO:0000256" key="7">
    <source>
        <dbReference type="ARBA" id="ARBA00023136"/>
    </source>
</evidence>
<evidence type="ECO:0000256" key="2">
    <source>
        <dbReference type="ARBA" id="ARBA00010110"/>
    </source>
</evidence>
<feature type="transmembrane region" description="Helical" evidence="8">
    <location>
        <begin position="94"/>
        <end position="114"/>
    </location>
</feature>
<dbReference type="InterPro" id="IPR002657">
    <property type="entry name" value="BilAc:Na_symport/Acr3"/>
</dbReference>
<comment type="subcellular location">
    <subcellularLocation>
        <location evidence="1">Cell membrane</location>
        <topology evidence="1">Multi-pass membrane protein</topology>
    </subcellularLocation>
</comment>
<gene>
    <name evidence="9" type="ORF">V6984_08520</name>
</gene>
<keyword evidence="10" id="KW-1185">Reference proteome</keyword>
<evidence type="ECO:0000256" key="5">
    <source>
        <dbReference type="ARBA" id="ARBA00022692"/>
    </source>
</evidence>
<dbReference type="PANTHER" id="PTHR43057">
    <property type="entry name" value="ARSENITE EFFLUX TRANSPORTER"/>
    <property type="match status" value="1"/>
</dbReference>
<dbReference type="Gene3D" id="1.20.1530.20">
    <property type="match status" value="1"/>
</dbReference>
<reference evidence="9 10" key="1">
    <citation type="submission" date="2024-02" db="EMBL/GenBank/DDBJ databases">
        <title>Bacterial strain from lacustrine sediment.</title>
        <authorList>
            <person name="Petit C."/>
            <person name="Fadhlaoui K."/>
        </authorList>
    </citation>
    <scope>NUCLEOTIDE SEQUENCE [LARGE SCALE GENOMIC DNA]</scope>
    <source>
        <strain evidence="9 10">IPX-CK</strain>
    </source>
</reference>
<dbReference type="Proteomes" id="UP001451571">
    <property type="component" value="Chromosome"/>
</dbReference>
<dbReference type="PANTHER" id="PTHR43057:SF1">
    <property type="entry name" value="ARSENICAL-RESISTANCE PROTEIN 3"/>
    <property type="match status" value="1"/>
</dbReference>
<keyword evidence="6 8" id="KW-1133">Transmembrane helix</keyword>
<dbReference type="InterPro" id="IPR038770">
    <property type="entry name" value="Na+/solute_symporter_sf"/>
</dbReference>
<evidence type="ECO:0000256" key="4">
    <source>
        <dbReference type="ARBA" id="ARBA00022475"/>
    </source>
</evidence>
<feature type="transmembrane region" description="Helical" evidence="8">
    <location>
        <begin position="34"/>
        <end position="53"/>
    </location>
</feature>
<evidence type="ECO:0000313" key="10">
    <source>
        <dbReference type="Proteomes" id="UP001451571"/>
    </source>
</evidence>
<name>A0ABZ3F1U6_9FIRM</name>
<dbReference type="RefSeq" id="WP_342759353.1">
    <property type="nucleotide sequence ID" value="NZ_CP146256.1"/>
</dbReference>
<feature type="transmembrane region" description="Helical" evidence="8">
    <location>
        <begin position="65"/>
        <end position="88"/>
    </location>
</feature>
<keyword evidence="7 8" id="KW-0472">Membrane</keyword>
<protein>
    <submittedName>
        <fullName evidence="9">Bile acid:sodium symporter</fullName>
    </submittedName>
</protein>
<proteinExistence type="inferred from homology"/>
<feature type="transmembrane region" description="Helical" evidence="8">
    <location>
        <begin position="193"/>
        <end position="214"/>
    </location>
</feature>
<keyword evidence="3" id="KW-0813">Transport</keyword>
<sequence>MSKFEKYQTLIIFAAMPLGLLLGQIGIIEQYAENLVTPFLFVMLFGAFLNIPLKDYRKAFTNVRFSITTILINFVWTPILVWILGKIFLTGSPVMQIGFIMLMVTPCTDWYLIFTNVAKGNVPLSTTVLPVNLVFQIVLLPVYLLIFGGVTGTVNIEEVINSVMIMLIFPFLMAQIGKWLLNKIQNSDKKEKIFSIFTALQTILLAMAIMAMFASKGKNLLASLNVVAVLLIPIVLFYIINFILAQGVGKGFHYSYEDTASLTLTTIAKNSPMTLGVALMAFPNEPLIHLIMVIEPLIELPAMMLITRMLLIIRKRRPVNTGI</sequence>
<keyword evidence="5 8" id="KW-0812">Transmembrane</keyword>
<feature type="transmembrane region" description="Helical" evidence="8">
    <location>
        <begin position="126"/>
        <end position="147"/>
    </location>
</feature>
<evidence type="ECO:0000256" key="1">
    <source>
        <dbReference type="ARBA" id="ARBA00004651"/>
    </source>
</evidence>
<dbReference type="Pfam" id="PF01758">
    <property type="entry name" value="SBF"/>
    <property type="match status" value="1"/>
</dbReference>
<evidence type="ECO:0000256" key="6">
    <source>
        <dbReference type="ARBA" id="ARBA00022989"/>
    </source>
</evidence>
<accession>A0ABZ3F1U6</accession>
<keyword evidence="4" id="KW-1003">Cell membrane</keyword>
<evidence type="ECO:0000313" key="9">
    <source>
        <dbReference type="EMBL" id="XAH75780.1"/>
    </source>
</evidence>
<dbReference type="InterPro" id="IPR004706">
    <property type="entry name" value="Arsenical-R_Acr3"/>
</dbReference>
<comment type="similarity">
    <text evidence="2">Belongs to the arsenical resistance-3 (ACR3) (TC 2.A.59) family.</text>
</comment>
<feature type="transmembrane region" description="Helical" evidence="8">
    <location>
        <begin position="159"/>
        <end position="181"/>
    </location>
</feature>
<feature type="transmembrane region" description="Helical" evidence="8">
    <location>
        <begin position="7"/>
        <end position="28"/>
    </location>
</feature>
<evidence type="ECO:0000256" key="3">
    <source>
        <dbReference type="ARBA" id="ARBA00022448"/>
    </source>
</evidence>
<evidence type="ECO:0000256" key="8">
    <source>
        <dbReference type="SAM" id="Phobius"/>
    </source>
</evidence>
<organism evidence="9 10">
    <name type="scientific">Kineothrix sedimenti</name>
    <dbReference type="NCBI Taxonomy" id="3123317"/>
    <lineage>
        <taxon>Bacteria</taxon>
        <taxon>Bacillati</taxon>
        <taxon>Bacillota</taxon>
        <taxon>Clostridia</taxon>
        <taxon>Lachnospirales</taxon>
        <taxon>Lachnospiraceae</taxon>
        <taxon>Kineothrix</taxon>
    </lineage>
</organism>